<dbReference type="EMBL" id="BMRP01000016">
    <property type="protein sequence ID" value="GGU75048.1"/>
    <property type="molecule type" value="Genomic_DNA"/>
</dbReference>
<dbReference type="Proteomes" id="UP000654471">
    <property type="component" value="Unassembled WGS sequence"/>
</dbReference>
<organism evidence="1 2">
    <name type="scientific">Streptomyces albospinus</name>
    <dbReference type="NCBI Taxonomy" id="285515"/>
    <lineage>
        <taxon>Bacteria</taxon>
        <taxon>Bacillati</taxon>
        <taxon>Actinomycetota</taxon>
        <taxon>Actinomycetes</taxon>
        <taxon>Kitasatosporales</taxon>
        <taxon>Streptomycetaceae</taxon>
        <taxon>Streptomyces</taxon>
    </lineage>
</organism>
<gene>
    <name evidence="1" type="ORF">GCM10010211_46260</name>
</gene>
<protein>
    <recommendedName>
        <fullName evidence="3">Secreted protein</fullName>
    </recommendedName>
</protein>
<proteinExistence type="predicted"/>
<comment type="caution">
    <text evidence="1">The sequence shown here is derived from an EMBL/GenBank/DDBJ whole genome shotgun (WGS) entry which is preliminary data.</text>
</comment>
<sequence>MMALSPPSRALRLVVMLPIRANLHPVLARNPNIRITTKVASNHSKILPNEFRAVAHARRELAATRDHTVG</sequence>
<evidence type="ECO:0000313" key="1">
    <source>
        <dbReference type="EMBL" id="GGU75048.1"/>
    </source>
</evidence>
<keyword evidence="2" id="KW-1185">Reference proteome</keyword>
<name>A0ABQ2V9J0_9ACTN</name>
<accession>A0ABQ2V9J0</accession>
<evidence type="ECO:0008006" key="3">
    <source>
        <dbReference type="Google" id="ProtNLM"/>
    </source>
</evidence>
<evidence type="ECO:0000313" key="2">
    <source>
        <dbReference type="Proteomes" id="UP000654471"/>
    </source>
</evidence>
<reference evidence="2" key="1">
    <citation type="journal article" date="2019" name="Int. J. Syst. Evol. Microbiol.">
        <title>The Global Catalogue of Microorganisms (GCM) 10K type strain sequencing project: providing services to taxonomists for standard genome sequencing and annotation.</title>
        <authorList>
            <consortium name="The Broad Institute Genomics Platform"/>
            <consortium name="The Broad Institute Genome Sequencing Center for Infectious Disease"/>
            <person name="Wu L."/>
            <person name="Ma J."/>
        </authorList>
    </citation>
    <scope>NUCLEOTIDE SEQUENCE [LARGE SCALE GENOMIC DNA]</scope>
    <source>
        <strain evidence="2">JCM 3399</strain>
    </source>
</reference>